<proteinExistence type="predicted"/>
<comment type="caution">
    <text evidence="3">The sequence shown here is derived from an EMBL/GenBank/DDBJ whole genome shotgun (WGS) entry which is preliminary data.</text>
</comment>
<dbReference type="AlphaFoldDB" id="A0A9N7Z8R9"/>
<protein>
    <submittedName>
        <fullName evidence="3">Uncharacterized protein</fullName>
    </submittedName>
</protein>
<name>A0A9N7Z8R9_PLEPL</name>
<feature type="region of interest" description="Disordered" evidence="1">
    <location>
        <begin position="33"/>
        <end position="54"/>
    </location>
</feature>
<gene>
    <name evidence="3" type="ORF">PLEPLA_LOCUS42583</name>
</gene>
<dbReference type="EMBL" id="CADEAL010004226">
    <property type="protein sequence ID" value="CAB1454816.1"/>
    <property type="molecule type" value="Genomic_DNA"/>
</dbReference>
<keyword evidence="4" id="KW-1185">Reference proteome</keyword>
<reference evidence="3" key="1">
    <citation type="submission" date="2020-03" db="EMBL/GenBank/DDBJ databases">
        <authorList>
            <person name="Weist P."/>
        </authorList>
    </citation>
    <scope>NUCLEOTIDE SEQUENCE</scope>
</reference>
<dbReference type="Proteomes" id="UP001153269">
    <property type="component" value="Unassembled WGS sequence"/>
</dbReference>
<feature type="signal peptide" evidence="2">
    <location>
        <begin position="1"/>
        <end position="17"/>
    </location>
</feature>
<evidence type="ECO:0000313" key="4">
    <source>
        <dbReference type="Proteomes" id="UP001153269"/>
    </source>
</evidence>
<feature type="compositionally biased region" description="Basic and acidic residues" evidence="1">
    <location>
        <begin position="40"/>
        <end position="49"/>
    </location>
</feature>
<keyword evidence="2" id="KW-0732">Signal</keyword>
<evidence type="ECO:0000256" key="2">
    <source>
        <dbReference type="SAM" id="SignalP"/>
    </source>
</evidence>
<evidence type="ECO:0000313" key="3">
    <source>
        <dbReference type="EMBL" id="CAB1454816.1"/>
    </source>
</evidence>
<accession>A0A9N7Z8R9</accession>
<feature type="region of interest" description="Disordered" evidence="1">
    <location>
        <begin position="183"/>
        <end position="204"/>
    </location>
</feature>
<evidence type="ECO:0000256" key="1">
    <source>
        <dbReference type="SAM" id="MobiDB-lite"/>
    </source>
</evidence>
<sequence>MESRGGILTFHIRLLQALPVWSRTTAAGIEPTAKSTVKVPRSEQSHDPEAWVGPGSPAGQLCLTGSELISPLTLAHVSVLAASRPRPPLRSAVILTRCLGPGSGHRPDTDHRISDIPLHTPTPPLWSHWECFVKTRHRRARPVVRYIKPGVTGGGHETPITLECQRDVNNKTSTVTFLQINTSNDKDEETNETLRTMRHRGQQL</sequence>
<feature type="chain" id="PRO_5040399960" evidence="2">
    <location>
        <begin position="18"/>
        <end position="204"/>
    </location>
</feature>
<organism evidence="3 4">
    <name type="scientific">Pleuronectes platessa</name>
    <name type="common">European plaice</name>
    <dbReference type="NCBI Taxonomy" id="8262"/>
    <lineage>
        <taxon>Eukaryota</taxon>
        <taxon>Metazoa</taxon>
        <taxon>Chordata</taxon>
        <taxon>Craniata</taxon>
        <taxon>Vertebrata</taxon>
        <taxon>Euteleostomi</taxon>
        <taxon>Actinopterygii</taxon>
        <taxon>Neopterygii</taxon>
        <taxon>Teleostei</taxon>
        <taxon>Neoteleostei</taxon>
        <taxon>Acanthomorphata</taxon>
        <taxon>Carangaria</taxon>
        <taxon>Pleuronectiformes</taxon>
        <taxon>Pleuronectoidei</taxon>
        <taxon>Pleuronectidae</taxon>
        <taxon>Pleuronectes</taxon>
    </lineage>
</organism>